<dbReference type="EMBL" id="BNJK01000001">
    <property type="protein sequence ID" value="GHO89958.1"/>
    <property type="molecule type" value="Genomic_DNA"/>
</dbReference>
<evidence type="ECO:0000313" key="2">
    <source>
        <dbReference type="Proteomes" id="UP000597444"/>
    </source>
</evidence>
<protein>
    <recommendedName>
        <fullName evidence="3">Rrf2 family transcriptional regulator</fullName>
    </recommendedName>
</protein>
<evidence type="ECO:0008006" key="3">
    <source>
        <dbReference type="Google" id="ProtNLM"/>
    </source>
</evidence>
<comment type="caution">
    <text evidence="1">The sequence shown here is derived from an EMBL/GenBank/DDBJ whole genome shotgun (WGS) entry which is preliminary data.</text>
</comment>
<sequence>MNSAINSAMKSRGTPISGWFRVAVRGLVILAETGDICSSVVMARDLNAHAVFLRRVMAQLGQANIVLAREGRDGGYYLARPAECITLAEVYLAVKAAEPHDETACPQGENEPLQLALDEVAAEAEQSLLQTLSNHTIASLMKRATVDH</sequence>
<dbReference type="InterPro" id="IPR000944">
    <property type="entry name" value="Tscrpt_reg_Rrf2"/>
</dbReference>
<dbReference type="Gene3D" id="1.10.10.10">
    <property type="entry name" value="Winged helix-like DNA-binding domain superfamily/Winged helix DNA-binding domain"/>
    <property type="match status" value="1"/>
</dbReference>
<dbReference type="AlphaFoldDB" id="A0A8J3IAE3"/>
<dbReference type="PROSITE" id="PS51197">
    <property type="entry name" value="HTH_RRF2_2"/>
    <property type="match status" value="1"/>
</dbReference>
<dbReference type="GO" id="GO:0003700">
    <property type="term" value="F:DNA-binding transcription factor activity"/>
    <property type="evidence" value="ECO:0007669"/>
    <property type="project" value="TreeGrafter"/>
</dbReference>
<keyword evidence="2" id="KW-1185">Reference proteome</keyword>
<dbReference type="Pfam" id="PF02082">
    <property type="entry name" value="Rrf2"/>
    <property type="match status" value="1"/>
</dbReference>
<accession>A0A8J3IAE3</accession>
<evidence type="ECO:0000313" key="1">
    <source>
        <dbReference type="EMBL" id="GHO89958.1"/>
    </source>
</evidence>
<dbReference type="Proteomes" id="UP000597444">
    <property type="component" value="Unassembled WGS sequence"/>
</dbReference>
<dbReference type="GO" id="GO:0005829">
    <property type="term" value="C:cytosol"/>
    <property type="evidence" value="ECO:0007669"/>
    <property type="project" value="TreeGrafter"/>
</dbReference>
<gene>
    <name evidence="1" type="ORF">KSF_000060</name>
</gene>
<dbReference type="RefSeq" id="WP_220200976.1">
    <property type="nucleotide sequence ID" value="NZ_BNJK01000001.1"/>
</dbReference>
<reference evidence="1" key="1">
    <citation type="submission" date="2020-10" db="EMBL/GenBank/DDBJ databases">
        <title>Taxonomic study of unclassified bacteria belonging to the class Ktedonobacteria.</title>
        <authorList>
            <person name="Yabe S."/>
            <person name="Wang C.M."/>
            <person name="Zheng Y."/>
            <person name="Sakai Y."/>
            <person name="Cavaletti L."/>
            <person name="Monciardini P."/>
            <person name="Donadio S."/>
        </authorList>
    </citation>
    <scope>NUCLEOTIDE SEQUENCE</scope>
    <source>
        <strain evidence="1">ID150040</strain>
    </source>
</reference>
<dbReference type="PANTHER" id="PTHR33221:SF15">
    <property type="entry name" value="HTH-TYPE TRANSCRIPTIONAL REGULATOR YWGB-RELATED"/>
    <property type="match status" value="1"/>
</dbReference>
<dbReference type="PANTHER" id="PTHR33221">
    <property type="entry name" value="WINGED HELIX-TURN-HELIX TRANSCRIPTIONAL REGULATOR, RRF2 FAMILY"/>
    <property type="match status" value="1"/>
</dbReference>
<dbReference type="InterPro" id="IPR036390">
    <property type="entry name" value="WH_DNA-bd_sf"/>
</dbReference>
<name>A0A8J3IAE3_9CHLR</name>
<proteinExistence type="predicted"/>
<dbReference type="SUPFAM" id="SSF46785">
    <property type="entry name" value="Winged helix' DNA-binding domain"/>
    <property type="match status" value="1"/>
</dbReference>
<dbReference type="InterPro" id="IPR036388">
    <property type="entry name" value="WH-like_DNA-bd_sf"/>
</dbReference>
<organism evidence="1 2">
    <name type="scientific">Reticulibacter mediterranei</name>
    <dbReference type="NCBI Taxonomy" id="2778369"/>
    <lineage>
        <taxon>Bacteria</taxon>
        <taxon>Bacillati</taxon>
        <taxon>Chloroflexota</taxon>
        <taxon>Ktedonobacteria</taxon>
        <taxon>Ktedonobacterales</taxon>
        <taxon>Reticulibacteraceae</taxon>
        <taxon>Reticulibacter</taxon>
    </lineage>
</organism>